<keyword evidence="10" id="KW-1185">Reference proteome</keyword>
<feature type="domain" description="ABC3 transporter permease C-terminal" evidence="8">
    <location>
        <begin position="375"/>
        <end position="486"/>
    </location>
</feature>
<protein>
    <recommendedName>
        <fullName evidence="8">ABC3 transporter permease C-terminal domain-containing protein</fullName>
    </recommendedName>
</protein>
<evidence type="ECO:0000256" key="6">
    <source>
        <dbReference type="SAM" id="MobiDB-lite"/>
    </source>
</evidence>
<evidence type="ECO:0000313" key="10">
    <source>
        <dbReference type="Proteomes" id="UP000240228"/>
    </source>
</evidence>
<feature type="transmembrane region" description="Helical" evidence="7">
    <location>
        <begin position="417"/>
        <end position="447"/>
    </location>
</feature>
<feature type="transmembrane region" description="Helical" evidence="7">
    <location>
        <begin position="467"/>
        <end position="493"/>
    </location>
</feature>
<comment type="subcellular location">
    <subcellularLocation>
        <location evidence="1">Cell membrane</location>
        <topology evidence="1">Multi-pass membrane protein</topology>
    </subcellularLocation>
</comment>
<evidence type="ECO:0000256" key="4">
    <source>
        <dbReference type="ARBA" id="ARBA00022989"/>
    </source>
</evidence>
<name>A0A2T3G945_9BIFI</name>
<reference evidence="9 10" key="2">
    <citation type="submission" date="2018-03" db="EMBL/GenBank/DDBJ databases">
        <title>The comparative genomics of Bifidobacterium callitrichos reflects dietary carbohydrate utilization within the common marmoset gut.</title>
        <authorList>
            <person name="Rani A."/>
        </authorList>
    </citation>
    <scope>NUCLEOTIDE SEQUENCE [LARGE SCALE GENOMIC DNA]</scope>
    <source>
        <strain evidence="9 10">UMA51805</strain>
    </source>
</reference>
<keyword evidence="5 7" id="KW-0472">Membrane</keyword>
<feature type="transmembrane region" description="Helical" evidence="7">
    <location>
        <begin position="542"/>
        <end position="563"/>
    </location>
</feature>
<dbReference type="InterPro" id="IPR003838">
    <property type="entry name" value="ABC3_permease_C"/>
</dbReference>
<evidence type="ECO:0000256" key="7">
    <source>
        <dbReference type="SAM" id="Phobius"/>
    </source>
</evidence>
<evidence type="ECO:0000256" key="3">
    <source>
        <dbReference type="ARBA" id="ARBA00022692"/>
    </source>
</evidence>
<dbReference type="PANTHER" id="PTHR30287:SF1">
    <property type="entry name" value="INNER MEMBRANE PROTEIN"/>
    <property type="match status" value="1"/>
</dbReference>
<keyword evidence="2" id="KW-1003">Cell membrane</keyword>
<feature type="transmembrane region" description="Helical" evidence="7">
    <location>
        <begin position="849"/>
        <end position="874"/>
    </location>
</feature>
<keyword evidence="3 7" id="KW-0812">Transmembrane</keyword>
<dbReference type="AlphaFoldDB" id="A0A2T3G945"/>
<comment type="caution">
    <text evidence="9">The sequence shown here is derived from an EMBL/GenBank/DDBJ whole genome shotgun (WGS) entry which is preliminary data.</text>
</comment>
<dbReference type="InterPro" id="IPR038766">
    <property type="entry name" value="Membrane_comp_ABC_pdt"/>
</dbReference>
<dbReference type="Proteomes" id="UP000240228">
    <property type="component" value="Unassembled WGS sequence"/>
</dbReference>
<dbReference type="PANTHER" id="PTHR30287">
    <property type="entry name" value="MEMBRANE COMPONENT OF PREDICTED ABC SUPERFAMILY METABOLITE UPTAKE TRANSPORTER"/>
    <property type="match status" value="1"/>
</dbReference>
<dbReference type="RefSeq" id="WP_107044453.1">
    <property type="nucleotide sequence ID" value="NZ_NWTX01000014.1"/>
</dbReference>
<evidence type="ECO:0000256" key="1">
    <source>
        <dbReference type="ARBA" id="ARBA00004651"/>
    </source>
</evidence>
<sequence length="926" mass="98355">MAHAQQHAKRRVRAKRTALYKDAWRAVASNGKRFAAIAAIVAVGVMMMGALSSISNDLRGGLDGFFDKTDMHDLSIVSTFGFDDDDIKALSDVDGVGSVAGQRSASAYTKINGKQSSATVIELNDQGLDQPYLTDGRLPKAAHEIAVTEQYLADSGKALGDTLTFTLGESTSVAQLISGASSADSSDASSESDSGTFATGDYTIVGTVIDPNDIVNPSGPMALISGAKTVYPLFVSSASAAATDAPYTSALISVDGAANLNTYDGDYLTLVKRTQDGIEKIQSSREQARTAAIKDAVREPVESKLDEQKRTIDALPDGSPMKATAEQKIADAESQLESELDALPDANWIIHDRSALTSYEDVKTQSEMISRLGKLFPILFLVIAILVSLTAVARMVEEDRQLIGTYKALGYTRGETMLKYLIYSSAAVLAGGVVGDLIGLAGLPFVFTKRMLHILYVIPTYPLIIDWRIGIGGILLFLVLITSSAMAVCAGSLRLQPAELLRPKAPKAGKTIVLQRIGFVWNHLTFLGKVTARNLFRYKSRALMVIIGVLGCTALMTAGFGMASSAMTMMPRQFGEIATYDVMAVTKAADHDKAQKALDGDDAVESSVPIHLESATLSAGDAVGGNGDAGNSGSGNGGTAEDSKLTVQLMVIPDGESLDGYLDLHTTDGRTIVLDEGSEATAVVTANAAKTFGLDTGATVELADAMMDTAQVKVTGVAQYYTGNIVVMSEAAYRAAFDVNNDTDLALNADLIKVKGDDDAQIAFSDDLAGQDEYLTVVSTAKQTRDFTKSFLIFFVMIGFIVVMAAILAVVVLYTLASTNISERERELATIKVLGFRKREVHGYVNKEMLLLACFGIAIGLPCGRGLLGFLLSQLDLPGMNIVPNVAWYCYAAAALLALLFTVLVELATNRSLDSIDMVGALKSPE</sequence>
<dbReference type="Pfam" id="PF02687">
    <property type="entry name" value="FtsX"/>
    <property type="match status" value="2"/>
</dbReference>
<proteinExistence type="predicted"/>
<dbReference type="GO" id="GO:0005886">
    <property type="term" value="C:plasma membrane"/>
    <property type="evidence" value="ECO:0007669"/>
    <property type="project" value="UniProtKB-SubCell"/>
</dbReference>
<accession>A0A2T3G945</accession>
<feature type="region of interest" description="Disordered" evidence="6">
    <location>
        <begin position="618"/>
        <end position="640"/>
    </location>
</feature>
<organism evidence="9 10">
    <name type="scientific">Bifidobacterium callitrichos</name>
    <dbReference type="NCBI Taxonomy" id="762209"/>
    <lineage>
        <taxon>Bacteria</taxon>
        <taxon>Bacillati</taxon>
        <taxon>Actinomycetota</taxon>
        <taxon>Actinomycetes</taxon>
        <taxon>Bifidobacteriales</taxon>
        <taxon>Bifidobacteriaceae</taxon>
        <taxon>Bifidobacterium</taxon>
    </lineage>
</organism>
<evidence type="ECO:0000256" key="2">
    <source>
        <dbReference type="ARBA" id="ARBA00022475"/>
    </source>
</evidence>
<evidence type="ECO:0000256" key="5">
    <source>
        <dbReference type="ARBA" id="ARBA00023136"/>
    </source>
</evidence>
<feature type="transmembrane region" description="Helical" evidence="7">
    <location>
        <begin position="375"/>
        <end position="396"/>
    </location>
</feature>
<reference evidence="10" key="1">
    <citation type="submission" date="2017-09" db="EMBL/GenBank/DDBJ databases">
        <authorList>
            <person name="Sela D.A."/>
            <person name="Albert K."/>
        </authorList>
    </citation>
    <scope>NUCLEOTIDE SEQUENCE [LARGE SCALE GENOMIC DNA]</scope>
    <source>
        <strain evidence="10">UMA51805</strain>
    </source>
</reference>
<feature type="compositionally biased region" description="Gly residues" evidence="6">
    <location>
        <begin position="622"/>
        <end position="638"/>
    </location>
</feature>
<feature type="transmembrane region" description="Helical" evidence="7">
    <location>
        <begin position="886"/>
        <end position="908"/>
    </location>
</feature>
<feature type="transmembrane region" description="Helical" evidence="7">
    <location>
        <begin position="34"/>
        <end position="54"/>
    </location>
</feature>
<gene>
    <name evidence="9" type="ORF">CPA40_08070</name>
</gene>
<evidence type="ECO:0000313" key="9">
    <source>
        <dbReference type="EMBL" id="PST46020.1"/>
    </source>
</evidence>
<evidence type="ECO:0000259" key="8">
    <source>
        <dbReference type="Pfam" id="PF02687"/>
    </source>
</evidence>
<keyword evidence="4 7" id="KW-1133">Transmembrane helix</keyword>
<feature type="domain" description="ABC3 transporter permease C-terminal" evidence="8">
    <location>
        <begin position="800"/>
        <end position="904"/>
    </location>
</feature>
<feature type="transmembrane region" description="Helical" evidence="7">
    <location>
        <begin position="791"/>
        <end position="816"/>
    </location>
</feature>
<dbReference type="EMBL" id="NWTX01000014">
    <property type="protein sequence ID" value="PST46020.1"/>
    <property type="molecule type" value="Genomic_DNA"/>
</dbReference>